<dbReference type="RefSeq" id="WP_087481397.1">
    <property type="nucleotide sequence ID" value="NZ_AP024883.1"/>
</dbReference>
<name>A0A1Y6IUR1_9VIBR</name>
<dbReference type="Proteomes" id="UP001283366">
    <property type="component" value="Unassembled WGS sequence"/>
</dbReference>
<evidence type="ECO:0000313" key="2">
    <source>
        <dbReference type="EMBL" id="SMS01368.1"/>
    </source>
</evidence>
<organism evidence="2 3">
    <name type="scientific">Vibrio mangrovi</name>
    <dbReference type="NCBI Taxonomy" id="474394"/>
    <lineage>
        <taxon>Bacteria</taxon>
        <taxon>Pseudomonadati</taxon>
        <taxon>Pseudomonadota</taxon>
        <taxon>Gammaproteobacteria</taxon>
        <taxon>Vibrionales</taxon>
        <taxon>Vibrionaceae</taxon>
        <taxon>Vibrio</taxon>
    </lineage>
</organism>
<dbReference type="AlphaFoldDB" id="A0A1Y6IUR1"/>
<reference evidence="2 3" key="1">
    <citation type="submission" date="2017-05" db="EMBL/GenBank/DDBJ databases">
        <authorList>
            <person name="Song R."/>
            <person name="Chenine A.L."/>
            <person name="Ruprecht R.M."/>
        </authorList>
    </citation>
    <scope>NUCLEOTIDE SEQUENCE [LARGE SCALE GENOMIC DNA]</scope>
    <source>
        <strain evidence="2 3">CECT 7927</strain>
    </source>
</reference>
<dbReference type="EMBL" id="FXXI01000004">
    <property type="protein sequence ID" value="SMS01368.1"/>
    <property type="molecule type" value="Genomic_DNA"/>
</dbReference>
<sequence>MALNSLKTRLSRHIAGMGRNQFDTCRYKTHGLSVELEERIDNFCLFHEIVYQELNQKCSALNDFSAEIRKKLEETEDEDEQEYIKYQASQFIHSNDTDVQRVKNLADESAIIGLWSIVEQFSKRAYVLLKSNLSDMNESEISPPYQWPQIKTVYSEFGLELDSLPEYDTVNEVRVVNNKIKHLYQVDGQLAEFPRFTGKEGLSMIFLNYPINEYEEAVYMFLGHLLVWVGEKIHAHDTAVSAES</sequence>
<dbReference type="OrthoDB" id="5860733at2"/>
<proteinExistence type="predicted"/>
<protein>
    <submittedName>
        <fullName evidence="2">Uncharacterized protein</fullName>
    </submittedName>
</protein>
<evidence type="ECO:0000313" key="4">
    <source>
        <dbReference type="Proteomes" id="UP001283366"/>
    </source>
</evidence>
<evidence type="ECO:0000313" key="1">
    <source>
        <dbReference type="EMBL" id="MDW6003125.1"/>
    </source>
</evidence>
<reference evidence="1 4" key="2">
    <citation type="submission" date="2023-11" db="EMBL/GenBank/DDBJ databases">
        <title>Plant-associative lifestyle of Vibrio porteresiae and its evolutionary dynamics.</title>
        <authorList>
            <person name="Rameshkumar N."/>
            <person name="Kirti K."/>
        </authorList>
    </citation>
    <scope>NUCLEOTIDE SEQUENCE [LARGE SCALE GENOMIC DNA]</scope>
    <source>
        <strain evidence="1 4">MSSRF38</strain>
    </source>
</reference>
<dbReference type="Proteomes" id="UP000196125">
    <property type="component" value="Unassembled WGS sequence"/>
</dbReference>
<evidence type="ECO:0000313" key="3">
    <source>
        <dbReference type="Proteomes" id="UP000196125"/>
    </source>
</evidence>
<keyword evidence="4" id="KW-1185">Reference proteome</keyword>
<gene>
    <name evidence="1" type="ORF">SBX37_09705</name>
    <name evidence="2" type="ORF">VIM7927_02654</name>
</gene>
<accession>A0A1Y6IUR1</accession>
<dbReference type="EMBL" id="JAWRCO010000001">
    <property type="protein sequence ID" value="MDW6003125.1"/>
    <property type="molecule type" value="Genomic_DNA"/>
</dbReference>